<dbReference type="AlphaFoldDB" id="A0A4S4K919"/>
<reference evidence="3 4" key="1">
    <citation type="submission" date="2019-02" db="EMBL/GenBank/DDBJ databases">
        <title>Genome sequencing of the rare red list fungi Phlebia centrifuga.</title>
        <authorList>
            <person name="Buettner E."/>
            <person name="Kellner H."/>
        </authorList>
    </citation>
    <scope>NUCLEOTIDE SEQUENCE [LARGE SCALE GENOMIC DNA]</scope>
    <source>
        <strain evidence="3 4">DSM 108282</strain>
    </source>
</reference>
<accession>A0A4S4K919</accession>
<evidence type="ECO:0000256" key="2">
    <source>
        <dbReference type="SAM" id="Phobius"/>
    </source>
</evidence>
<organism evidence="3 4">
    <name type="scientific">Hermanssonia centrifuga</name>
    <dbReference type="NCBI Taxonomy" id="98765"/>
    <lineage>
        <taxon>Eukaryota</taxon>
        <taxon>Fungi</taxon>
        <taxon>Dikarya</taxon>
        <taxon>Basidiomycota</taxon>
        <taxon>Agaricomycotina</taxon>
        <taxon>Agaricomycetes</taxon>
        <taxon>Polyporales</taxon>
        <taxon>Meruliaceae</taxon>
        <taxon>Hermanssonia</taxon>
    </lineage>
</organism>
<feature type="transmembrane region" description="Helical" evidence="2">
    <location>
        <begin position="124"/>
        <end position="144"/>
    </location>
</feature>
<gene>
    <name evidence="3" type="ORF">EW026_g7400</name>
</gene>
<keyword evidence="2" id="KW-0812">Transmembrane</keyword>
<comment type="caution">
    <text evidence="3">The sequence shown here is derived from an EMBL/GenBank/DDBJ whole genome shotgun (WGS) entry which is preliminary data.</text>
</comment>
<feature type="region of interest" description="Disordered" evidence="1">
    <location>
        <begin position="270"/>
        <end position="302"/>
    </location>
</feature>
<keyword evidence="2" id="KW-1133">Transmembrane helix</keyword>
<dbReference type="EMBL" id="SGPJ01000528">
    <property type="protein sequence ID" value="THG93970.1"/>
    <property type="molecule type" value="Genomic_DNA"/>
</dbReference>
<evidence type="ECO:0000313" key="4">
    <source>
        <dbReference type="Proteomes" id="UP000309038"/>
    </source>
</evidence>
<feature type="transmembrane region" description="Helical" evidence="2">
    <location>
        <begin position="6"/>
        <end position="24"/>
    </location>
</feature>
<feature type="transmembrane region" description="Helical" evidence="2">
    <location>
        <begin position="194"/>
        <end position="217"/>
    </location>
</feature>
<protein>
    <submittedName>
        <fullName evidence="3">Uncharacterized protein</fullName>
    </submittedName>
</protein>
<proteinExistence type="predicted"/>
<name>A0A4S4K919_9APHY</name>
<keyword evidence="2" id="KW-0472">Membrane</keyword>
<keyword evidence="4" id="KW-1185">Reference proteome</keyword>
<evidence type="ECO:0000256" key="1">
    <source>
        <dbReference type="SAM" id="MobiDB-lite"/>
    </source>
</evidence>
<feature type="transmembrane region" description="Helical" evidence="2">
    <location>
        <begin position="82"/>
        <end position="104"/>
    </location>
</feature>
<evidence type="ECO:0000313" key="3">
    <source>
        <dbReference type="EMBL" id="THG93970.1"/>
    </source>
</evidence>
<feature type="transmembrane region" description="Helical" evidence="2">
    <location>
        <begin position="164"/>
        <end position="188"/>
    </location>
</feature>
<dbReference type="Proteomes" id="UP000309038">
    <property type="component" value="Unassembled WGS sequence"/>
</dbReference>
<sequence>MFGVSILMFVIATLHVSMNCFRMIEGYVIHRSDPGGPVAYIGKLAPWDHVFKDTLYATQEILGDAVAIYRTWVIWGRNWKAVVVPCLLLIVSLVSGYTVCGLYPSENSNSSVFDPRLLHWITTFYAISVVQSGITTFLMAFRIWQTDKRSATYRTNKEGNLMPILRILVESAFAQFAVEVILLSLYAANYNAQYLLLELVTPLVGITFNAITIRIALRQAETFVATRSAASFGHHAPTNNHHDIATIGSIPMRPMPISISITKDVEAHGDMNSDHGSTAVGYSEYERKQKRANSDDDIATVN</sequence>